<dbReference type="Proteomes" id="UP001197114">
    <property type="component" value="Unassembled WGS sequence"/>
</dbReference>
<evidence type="ECO:0000313" key="1">
    <source>
        <dbReference type="EMBL" id="MBW5420239.1"/>
    </source>
</evidence>
<accession>A0ABS6YFQ5</accession>
<dbReference type="EMBL" id="WMBF01000006">
    <property type="protein sequence ID" value="MBW5420239.1"/>
    <property type="molecule type" value="Genomic_DNA"/>
</dbReference>
<protein>
    <submittedName>
        <fullName evidence="1">Uncharacterized protein</fullName>
    </submittedName>
</protein>
<keyword evidence="2" id="KW-1185">Reference proteome</keyword>
<organism evidence="1 2">
    <name type="scientific">Streptomyces anatolicus</name>
    <dbReference type="NCBI Taxonomy" id="2675858"/>
    <lineage>
        <taxon>Bacteria</taxon>
        <taxon>Bacillati</taxon>
        <taxon>Actinomycetota</taxon>
        <taxon>Actinomycetes</taxon>
        <taxon>Kitasatosporales</taxon>
        <taxon>Streptomycetaceae</taxon>
        <taxon>Streptomyces</taxon>
    </lineage>
</organism>
<proteinExistence type="predicted"/>
<dbReference type="RefSeq" id="WP_219686745.1">
    <property type="nucleotide sequence ID" value="NZ_WMBF01000006.1"/>
</dbReference>
<evidence type="ECO:0000313" key="2">
    <source>
        <dbReference type="Proteomes" id="UP001197114"/>
    </source>
</evidence>
<name>A0ABS6YFQ5_9ACTN</name>
<reference evidence="1 2" key="1">
    <citation type="submission" date="2019-11" db="EMBL/GenBank/DDBJ databases">
        <authorList>
            <person name="Ay H."/>
        </authorList>
    </citation>
    <scope>NUCLEOTIDE SEQUENCE [LARGE SCALE GENOMIC DNA]</scope>
    <source>
        <strain evidence="1 2">BG9H</strain>
    </source>
</reference>
<comment type="caution">
    <text evidence="1">The sequence shown here is derived from an EMBL/GenBank/DDBJ whole genome shotgun (WGS) entry which is preliminary data.</text>
</comment>
<sequence>MSADRTPVTGPFRIHVDARPAGVGIDVSHYLTAVVLGLAQAADEDGHGLLDDLRYIAELARSAAHQGSDSHAAHERDERVADLLAEVADDGVIPVYGEQVARLRDRLAVLTAPRPVPGQREAGAA</sequence>
<gene>
    <name evidence="1" type="ORF">GKQ77_01470</name>
</gene>